<evidence type="ECO:0000313" key="3">
    <source>
        <dbReference type="EMBL" id="SVC40592.1"/>
    </source>
</evidence>
<dbReference type="EMBL" id="UINC01089468">
    <property type="protein sequence ID" value="SVC40592.1"/>
    <property type="molecule type" value="Genomic_DNA"/>
</dbReference>
<keyword evidence="1" id="KW-1133">Transmembrane helix</keyword>
<dbReference type="PANTHER" id="PTHR22911:SF137">
    <property type="entry name" value="SOLUTE CARRIER FAMILY 35 MEMBER G2-RELATED"/>
    <property type="match status" value="1"/>
</dbReference>
<evidence type="ECO:0000259" key="2">
    <source>
        <dbReference type="Pfam" id="PF00892"/>
    </source>
</evidence>
<keyword evidence="1" id="KW-0472">Membrane</keyword>
<organism evidence="3">
    <name type="scientific">marine metagenome</name>
    <dbReference type="NCBI Taxonomy" id="408172"/>
    <lineage>
        <taxon>unclassified sequences</taxon>
        <taxon>metagenomes</taxon>
        <taxon>ecological metagenomes</taxon>
    </lineage>
</organism>
<gene>
    <name evidence="3" type="ORF">METZ01_LOCUS293446</name>
</gene>
<evidence type="ECO:0000256" key="1">
    <source>
        <dbReference type="SAM" id="Phobius"/>
    </source>
</evidence>
<feature type="transmembrane region" description="Helical" evidence="1">
    <location>
        <begin position="212"/>
        <end position="234"/>
    </location>
</feature>
<feature type="transmembrane region" description="Helical" evidence="1">
    <location>
        <begin position="6"/>
        <end position="22"/>
    </location>
</feature>
<dbReference type="GO" id="GO:0016020">
    <property type="term" value="C:membrane"/>
    <property type="evidence" value="ECO:0007669"/>
    <property type="project" value="InterPro"/>
</dbReference>
<sequence>MSYGVGFALFSLLLTGFNDVLFKRYSTGGRSIGIFVFGVGLLWTFAQWILAQIQETPIEFNHATLSFGLIAGVLLTLSNLLLLESLGRIDVSLGATIYRLNTIGVILLSFFILHEPFNWTKGFGILFGLIGVLLLYQGQGSSSFQKQLRLFVGFAVIASFLRAAYGVSTKMGLLEGGNRNTMLLIISSSWIVGGAVYAFLHEKRFRITWEKVRFIILSSFLVVGIANFLMLAVQHGDASTVIPIANMSFVIALVISVCLKMETLTAKKMGAMACAISSIILLAQT</sequence>
<feature type="domain" description="EamA" evidence="2">
    <location>
        <begin position="3"/>
        <end position="136"/>
    </location>
</feature>
<proteinExistence type="predicted"/>
<feature type="transmembrane region" description="Helical" evidence="1">
    <location>
        <begin position="148"/>
        <end position="168"/>
    </location>
</feature>
<protein>
    <recommendedName>
        <fullName evidence="2">EamA domain-containing protein</fullName>
    </recommendedName>
</protein>
<dbReference type="AlphaFoldDB" id="A0A382LZT2"/>
<feature type="transmembrane region" description="Helical" evidence="1">
    <location>
        <begin position="95"/>
        <end position="113"/>
    </location>
</feature>
<feature type="transmembrane region" description="Helical" evidence="1">
    <location>
        <begin position="63"/>
        <end position="83"/>
    </location>
</feature>
<keyword evidence="1" id="KW-0812">Transmembrane</keyword>
<feature type="transmembrane region" description="Helical" evidence="1">
    <location>
        <begin position="240"/>
        <end position="259"/>
    </location>
</feature>
<dbReference type="PANTHER" id="PTHR22911">
    <property type="entry name" value="ACYL-MALONYL CONDENSING ENZYME-RELATED"/>
    <property type="match status" value="1"/>
</dbReference>
<feature type="domain" description="EamA" evidence="2">
    <location>
        <begin position="153"/>
        <end position="282"/>
    </location>
</feature>
<dbReference type="InterPro" id="IPR037185">
    <property type="entry name" value="EmrE-like"/>
</dbReference>
<name>A0A382LZT2_9ZZZZ</name>
<feature type="transmembrane region" description="Helical" evidence="1">
    <location>
        <begin position="34"/>
        <end position="51"/>
    </location>
</feature>
<accession>A0A382LZT2</accession>
<feature type="transmembrane region" description="Helical" evidence="1">
    <location>
        <begin position="180"/>
        <end position="200"/>
    </location>
</feature>
<dbReference type="Pfam" id="PF00892">
    <property type="entry name" value="EamA"/>
    <property type="match status" value="2"/>
</dbReference>
<dbReference type="InterPro" id="IPR000620">
    <property type="entry name" value="EamA_dom"/>
</dbReference>
<dbReference type="SUPFAM" id="SSF103481">
    <property type="entry name" value="Multidrug resistance efflux transporter EmrE"/>
    <property type="match status" value="2"/>
</dbReference>
<feature type="transmembrane region" description="Helical" evidence="1">
    <location>
        <begin position="119"/>
        <end position="136"/>
    </location>
</feature>
<reference evidence="3" key="1">
    <citation type="submission" date="2018-05" db="EMBL/GenBank/DDBJ databases">
        <authorList>
            <person name="Lanie J.A."/>
            <person name="Ng W.-L."/>
            <person name="Kazmierczak K.M."/>
            <person name="Andrzejewski T.M."/>
            <person name="Davidsen T.M."/>
            <person name="Wayne K.J."/>
            <person name="Tettelin H."/>
            <person name="Glass J.I."/>
            <person name="Rusch D."/>
            <person name="Podicherti R."/>
            <person name="Tsui H.-C.T."/>
            <person name="Winkler M.E."/>
        </authorList>
    </citation>
    <scope>NUCLEOTIDE SEQUENCE</scope>
</reference>
<dbReference type="Gene3D" id="1.10.3730.20">
    <property type="match status" value="2"/>
</dbReference>